<evidence type="ECO:0000256" key="3">
    <source>
        <dbReference type="ARBA" id="ARBA00023006"/>
    </source>
</evidence>
<dbReference type="OrthoDB" id="70161at2759"/>
<keyword evidence="3 4" id="KW-0072">Autophagy</keyword>
<feature type="compositionally biased region" description="Low complexity" evidence="5">
    <location>
        <begin position="845"/>
        <end position="859"/>
    </location>
</feature>
<dbReference type="EMBL" id="KZ678375">
    <property type="protein sequence ID" value="PSS03485.1"/>
    <property type="molecule type" value="Genomic_DNA"/>
</dbReference>
<evidence type="ECO:0000256" key="2">
    <source>
        <dbReference type="ARBA" id="ARBA00013801"/>
    </source>
</evidence>
<evidence type="ECO:0000256" key="5">
    <source>
        <dbReference type="SAM" id="MobiDB-lite"/>
    </source>
</evidence>
<evidence type="ECO:0000256" key="4">
    <source>
        <dbReference type="RuleBase" id="RU361214"/>
    </source>
</evidence>
<sequence length="910" mass="97512">MHQHPRHHPKVSSPASSPQTNPTRSNNPRDSVGEQVRASLDSPRHEGSGSLGSGELASFGPSRESVKKLDQILQNFFFKAGSIIATSRVNTKRIPDSKPNKWFSLTTDEVEQCRNELQLWKTATTFENPFPPMIVETYLDASHLSTSQCLVLTQQNGKEYNVLESLNSIDASGGSPTFKGQNTEVILERWRFELKPIAIEDIEEFGHTLPTVYKKAVVYFRSLWSTVRLWPAFRFALQSRKEGRPSALEVKCRFLTSEKETSGVDLLRHPLGESGEAVTDYLFGDLEVPAGRLTASVTYRNECNFKLVNAESLLSSRFTAIDEHLFRPTLAQNKGHRRRDTSAEVGSLPSRRRGQELEPEDVQQAYGSMSTFHGAGPLGTSPITALKSVKPMGSGDSSPAGSAAASMDDPPNSLPIRPSMRGKDSVGRRTSITFQPFKAGSLSGSPRIPEGEIPASPIIGSRQSGLSALAQARNRNSLIAGMPASLRGGPPAVDIPASPSARPSGSRISSSFSHRRARSSFGGQSRGGDDDQASSGRQSLSSSIVQPGSGLLADAGGQASSGSLNADDDNISDFLKLLDSKKTLTSFESLQKGEAATKRTVAQLSKFQVMRESNNALTESMASSMQLYRSSSSSSRQLTSVPGMVAPASMSISSSPGKPLSPHTPHTPAIPSRLSENSIIDYDVQAQAARRGTRVAPQISSTEEEQGGEPPVSPEGTTAIDIPLPLSPRLMHSNRRASSVAQQQRNMAEDDDGDGAFGSRRSISLGAERDPPTLSTLLGMEPAGSAEDTTGLQSPARIRASGVTGSSSFAEPDRATPGSLLHGNSSDGTPRLRYKSTRGRPTPPHSSRGSFIGSGSGRHSMGRGDNEADDEPLVFDMQVSEMGRRSLEEGRGGGSVGSSYEQRGVSRRGW</sequence>
<name>A0A2T3AM57_9PEZI</name>
<feature type="region of interest" description="Disordered" evidence="5">
    <location>
        <begin position="332"/>
        <end position="459"/>
    </location>
</feature>
<protein>
    <recommendedName>
        <fullName evidence="2 4">Autophagy-related protein 13</fullName>
    </recommendedName>
</protein>
<evidence type="ECO:0000313" key="8">
    <source>
        <dbReference type="Proteomes" id="UP000241462"/>
    </source>
</evidence>
<feature type="compositionally biased region" description="Low complexity" evidence="5">
    <location>
        <begin position="391"/>
        <end position="411"/>
    </location>
</feature>
<evidence type="ECO:0000259" key="6">
    <source>
        <dbReference type="Pfam" id="PF10033"/>
    </source>
</evidence>
<dbReference type="Proteomes" id="UP000241462">
    <property type="component" value="Unassembled WGS sequence"/>
</dbReference>
<feature type="compositionally biased region" description="Basic residues" evidence="5">
    <location>
        <begin position="1"/>
        <end position="10"/>
    </location>
</feature>
<feature type="compositionally biased region" description="Basic and acidic residues" evidence="5">
    <location>
        <begin position="882"/>
        <end position="891"/>
    </location>
</feature>
<dbReference type="GO" id="GO:0000407">
    <property type="term" value="C:phagophore assembly site"/>
    <property type="evidence" value="ECO:0007669"/>
    <property type="project" value="TreeGrafter"/>
</dbReference>
<feature type="compositionally biased region" description="Polar residues" evidence="5">
    <location>
        <begin position="736"/>
        <end position="746"/>
    </location>
</feature>
<reference evidence="7 8" key="1">
    <citation type="journal article" date="2018" name="Mycol. Prog.">
        <title>Coniella lustricola, a new species from submerged detritus.</title>
        <authorList>
            <person name="Raudabaugh D.B."/>
            <person name="Iturriaga T."/>
            <person name="Carver A."/>
            <person name="Mondo S."/>
            <person name="Pangilinan J."/>
            <person name="Lipzen A."/>
            <person name="He G."/>
            <person name="Amirebrahimi M."/>
            <person name="Grigoriev I.V."/>
            <person name="Miller A.N."/>
        </authorList>
    </citation>
    <scope>NUCLEOTIDE SEQUENCE [LARGE SCALE GENOMIC DNA]</scope>
    <source>
        <strain evidence="7 8">B22-T-1</strain>
    </source>
</reference>
<dbReference type="GO" id="GO:0034497">
    <property type="term" value="P:protein localization to phagophore assembly site"/>
    <property type="evidence" value="ECO:0007669"/>
    <property type="project" value="TreeGrafter"/>
</dbReference>
<dbReference type="AlphaFoldDB" id="A0A2T3AM57"/>
<feature type="region of interest" description="Disordered" evidence="5">
    <location>
        <begin position="688"/>
        <end position="910"/>
    </location>
</feature>
<dbReference type="InterPro" id="IPR040182">
    <property type="entry name" value="ATG13"/>
</dbReference>
<feature type="compositionally biased region" description="Low complexity" evidence="5">
    <location>
        <begin position="495"/>
        <end position="512"/>
    </location>
</feature>
<feature type="region of interest" description="Disordered" evidence="5">
    <location>
        <begin position="1"/>
        <end position="60"/>
    </location>
</feature>
<dbReference type="Pfam" id="PF10033">
    <property type="entry name" value="ATG13"/>
    <property type="match status" value="1"/>
</dbReference>
<evidence type="ECO:0000313" key="7">
    <source>
        <dbReference type="EMBL" id="PSS03485.1"/>
    </source>
</evidence>
<keyword evidence="8" id="KW-1185">Reference proteome</keyword>
<dbReference type="PANTHER" id="PTHR13430:SF4">
    <property type="entry name" value="AUTOPHAGY-RELATED PROTEIN 13"/>
    <property type="match status" value="1"/>
</dbReference>
<feature type="region of interest" description="Disordered" evidence="5">
    <location>
        <begin position="647"/>
        <end position="675"/>
    </location>
</feature>
<dbReference type="Gene3D" id="6.10.140.1900">
    <property type="match status" value="1"/>
</dbReference>
<feature type="domain" description="Autophagy-related protein 13 N-terminal" evidence="6">
    <location>
        <begin position="74"/>
        <end position="305"/>
    </location>
</feature>
<feature type="region of interest" description="Disordered" evidence="5">
    <location>
        <begin position="481"/>
        <end position="566"/>
    </location>
</feature>
<dbReference type="GO" id="GO:1990316">
    <property type="term" value="C:Atg1/ULK1 kinase complex"/>
    <property type="evidence" value="ECO:0007669"/>
    <property type="project" value="InterPro"/>
</dbReference>
<gene>
    <name evidence="7" type="ORF">BD289DRAFT_457910</name>
</gene>
<dbReference type="STRING" id="2025994.A0A2T3AM57"/>
<dbReference type="GO" id="GO:0034727">
    <property type="term" value="P:piecemeal microautophagy of the nucleus"/>
    <property type="evidence" value="ECO:0007669"/>
    <property type="project" value="TreeGrafter"/>
</dbReference>
<dbReference type="Gene3D" id="3.30.900.10">
    <property type="entry name" value="HORMA domain"/>
    <property type="match status" value="1"/>
</dbReference>
<comment type="similarity">
    <text evidence="1 4">Belongs to the ATG13 family. Fungi subfamily.</text>
</comment>
<dbReference type="PANTHER" id="PTHR13430">
    <property type="match status" value="1"/>
</dbReference>
<dbReference type="InterPro" id="IPR036570">
    <property type="entry name" value="HORMA_dom_sf"/>
</dbReference>
<dbReference type="GO" id="GO:0005829">
    <property type="term" value="C:cytosol"/>
    <property type="evidence" value="ECO:0007669"/>
    <property type="project" value="TreeGrafter"/>
</dbReference>
<proteinExistence type="inferred from homology"/>
<feature type="compositionally biased region" description="Polar residues" evidence="5">
    <location>
        <begin position="13"/>
        <end position="29"/>
    </location>
</feature>
<dbReference type="InParanoid" id="A0A2T3AM57"/>
<evidence type="ECO:0000256" key="1">
    <source>
        <dbReference type="ARBA" id="ARBA00005246"/>
    </source>
</evidence>
<dbReference type="FunCoup" id="A0A2T3AM57">
    <property type="interactions" value="30"/>
</dbReference>
<dbReference type="GO" id="GO:0000423">
    <property type="term" value="P:mitophagy"/>
    <property type="evidence" value="ECO:0007669"/>
    <property type="project" value="TreeGrafter"/>
</dbReference>
<organism evidence="7 8">
    <name type="scientific">Coniella lustricola</name>
    <dbReference type="NCBI Taxonomy" id="2025994"/>
    <lineage>
        <taxon>Eukaryota</taxon>
        <taxon>Fungi</taxon>
        <taxon>Dikarya</taxon>
        <taxon>Ascomycota</taxon>
        <taxon>Pezizomycotina</taxon>
        <taxon>Sordariomycetes</taxon>
        <taxon>Sordariomycetidae</taxon>
        <taxon>Diaporthales</taxon>
        <taxon>Schizoparmaceae</taxon>
        <taxon>Coniella</taxon>
    </lineage>
</organism>
<feature type="compositionally biased region" description="Low complexity" evidence="5">
    <location>
        <begin position="534"/>
        <end position="543"/>
    </location>
</feature>
<dbReference type="InterPro" id="IPR018731">
    <property type="entry name" value="Atg13_N"/>
</dbReference>
<accession>A0A2T3AM57</accession>